<dbReference type="AlphaFoldDB" id="A0A2Z6B0U5"/>
<dbReference type="EMBL" id="AP017378">
    <property type="protein sequence ID" value="BBD09026.1"/>
    <property type="molecule type" value="Genomic_DNA"/>
</dbReference>
<protein>
    <submittedName>
        <fullName evidence="1">Uncharacterized protein</fullName>
    </submittedName>
</protein>
<sequence length="79" mass="8498">MKYIIFEDFSGQAIPVLFPDRIDHDELREQMPYGTVLSAGYVNHTGAGFVCHGEAKALGVASTASDASVIEQHFQQGAG</sequence>
<evidence type="ECO:0000313" key="2">
    <source>
        <dbReference type="Proteomes" id="UP000269883"/>
    </source>
</evidence>
<dbReference type="KEGG" id="dfl:DFE_2300"/>
<keyword evidence="2" id="KW-1185">Reference proteome</keyword>
<accession>A0A2Z6B0U5</accession>
<dbReference type="OrthoDB" id="5459320at2"/>
<proteinExistence type="predicted"/>
<gene>
    <name evidence="1" type="ORF">DFE_2300</name>
</gene>
<dbReference type="Proteomes" id="UP000269883">
    <property type="component" value="Chromosome"/>
</dbReference>
<evidence type="ECO:0000313" key="1">
    <source>
        <dbReference type="EMBL" id="BBD09026.1"/>
    </source>
</evidence>
<reference evidence="1 2" key="1">
    <citation type="journal article" date="2018" name="Sci. Adv.">
        <title>Multi-heme cytochromes provide a pathway for survival in energy-limited environments.</title>
        <authorList>
            <person name="Deng X."/>
            <person name="Dohmae N."/>
            <person name="Nealson K.H."/>
            <person name="Hashimoto K."/>
            <person name="Okamoto A."/>
        </authorList>
    </citation>
    <scope>NUCLEOTIDE SEQUENCE [LARGE SCALE GENOMIC DNA]</scope>
    <source>
        <strain evidence="1 2">IS5</strain>
    </source>
</reference>
<name>A0A2Z6B0U5_9BACT</name>
<organism evidence="1 2">
    <name type="scientific">Desulfovibrio ferrophilus</name>
    <dbReference type="NCBI Taxonomy" id="241368"/>
    <lineage>
        <taxon>Bacteria</taxon>
        <taxon>Pseudomonadati</taxon>
        <taxon>Thermodesulfobacteriota</taxon>
        <taxon>Desulfovibrionia</taxon>
        <taxon>Desulfovibrionales</taxon>
        <taxon>Desulfovibrionaceae</taxon>
        <taxon>Desulfovibrio</taxon>
    </lineage>
</organism>
<dbReference type="RefSeq" id="WP_126379653.1">
    <property type="nucleotide sequence ID" value="NZ_AP017378.1"/>
</dbReference>